<protein>
    <submittedName>
        <fullName evidence="3">Uncharacterized protein</fullName>
    </submittedName>
</protein>
<dbReference type="Proteomes" id="UP001213000">
    <property type="component" value="Unassembled WGS sequence"/>
</dbReference>
<proteinExistence type="predicted"/>
<evidence type="ECO:0000256" key="2">
    <source>
        <dbReference type="SAM" id="MobiDB-lite"/>
    </source>
</evidence>
<name>A0AAD5VFX1_9AGAR</name>
<gene>
    <name evidence="3" type="ORF">NP233_g12314</name>
</gene>
<accession>A0AAD5VFX1</accession>
<keyword evidence="1" id="KW-0175">Coiled coil</keyword>
<evidence type="ECO:0000256" key="1">
    <source>
        <dbReference type="SAM" id="Coils"/>
    </source>
</evidence>
<evidence type="ECO:0000313" key="3">
    <source>
        <dbReference type="EMBL" id="KAJ3554959.1"/>
    </source>
</evidence>
<sequence length="410" mass="45784">MSSLISSTSLAAPVVLNGDIVEEIHRSATRAQLLSSGNEAYRNALKMIEEAEHDRDYMRWEKNDIKRKKRTMRMARDEALVQCNDARRDAEVALGEIRVLKHQMEKLETAYDMLVERLIAELVAVKPVGVATALGEIIRGEIIPSSDDEEQDAAKVVRESGKCTKTFDTEGSLAVHHTQCKSGDDLLSNLLKWRHNSVNGIENPSKKHSRCTTTNIFQQGAGETSKAGSSQPTKSRSKRGQGSGRKTTDKAPSTQANFEGEYFEEQNGLPEPEDARTLDDLCDSPSLSTAPDPQSRRWWTGLGRAVEVAKENFFAPFMNTMVYRLMLWFYEGSAMKTQKSLDDLVQNVLLAPDFDRDHLEGFSAAWEFKRLDDLSMGPELLQENGWIPGSVKIRLPCLSSELEGGHSDSF</sequence>
<feature type="region of interest" description="Disordered" evidence="2">
    <location>
        <begin position="216"/>
        <end position="295"/>
    </location>
</feature>
<feature type="coiled-coil region" evidence="1">
    <location>
        <begin position="90"/>
        <end position="117"/>
    </location>
</feature>
<reference evidence="3" key="1">
    <citation type="submission" date="2022-07" db="EMBL/GenBank/DDBJ databases">
        <title>Genome Sequence of Leucocoprinus birnbaumii.</title>
        <authorList>
            <person name="Buettner E."/>
        </authorList>
    </citation>
    <scope>NUCLEOTIDE SEQUENCE</scope>
    <source>
        <strain evidence="3">VT141</strain>
    </source>
</reference>
<organism evidence="3 4">
    <name type="scientific">Leucocoprinus birnbaumii</name>
    <dbReference type="NCBI Taxonomy" id="56174"/>
    <lineage>
        <taxon>Eukaryota</taxon>
        <taxon>Fungi</taxon>
        <taxon>Dikarya</taxon>
        <taxon>Basidiomycota</taxon>
        <taxon>Agaricomycotina</taxon>
        <taxon>Agaricomycetes</taxon>
        <taxon>Agaricomycetidae</taxon>
        <taxon>Agaricales</taxon>
        <taxon>Agaricineae</taxon>
        <taxon>Agaricaceae</taxon>
        <taxon>Leucocoprinus</taxon>
    </lineage>
</organism>
<evidence type="ECO:0000313" key="4">
    <source>
        <dbReference type="Proteomes" id="UP001213000"/>
    </source>
</evidence>
<keyword evidence="4" id="KW-1185">Reference proteome</keyword>
<dbReference type="EMBL" id="JANIEX010001733">
    <property type="protein sequence ID" value="KAJ3554959.1"/>
    <property type="molecule type" value="Genomic_DNA"/>
</dbReference>
<comment type="caution">
    <text evidence="3">The sequence shown here is derived from an EMBL/GenBank/DDBJ whole genome shotgun (WGS) entry which is preliminary data.</text>
</comment>
<feature type="compositionally biased region" description="Polar residues" evidence="2">
    <location>
        <begin position="216"/>
        <end position="234"/>
    </location>
</feature>
<dbReference type="AlphaFoldDB" id="A0AAD5VFX1"/>